<keyword evidence="3" id="KW-1185">Reference proteome</keyword>
<dbReference type="Pfam" id="PF04717">
    <property type="entry name" value="Phage_base_V"/>
    <property type="match status" value="1"/>
</dbReference>
<proteinExistence type="predicted"/>
<protein>
    <recommendedName>
        <fullName evidence="1">Gp5/Type VI secretion system Vgr protein OB-fold domain-containing protein</fullName>
    </recommendedName>
</protein>
<evidence type="ECO:0000259" key="1">
    <source>
        <dbReference type="Pfam" id="PF04717"/>
    </source>
</evidence>
<dbReference type="RefSeq" id="WP_089963357.1">
    <property type="nucleotide sequence ID" value="NZ_FNAV01000021.1"/>
</dbReference>
<dbReference type="SUPFAM" id="SSF69255">
    <property type="entry name" value="gp5 N-terminal domain-like"/>
    <property type="match status" value="1"/>
</dbReference>
<dbReference type="EMBL" id="FNAV01000021">
    <property type="protein sequence ID" value="SDF43594.1"/>
    <property type="molecule type" value="Genomic_DNA"/>
</dbReference>
<gene>
    <name evidence="2" type="ORF">SAMN04488105_12132</name>
</gene>
<dbReference type="Proteomes" id="UP000198994">
    <property type="component" value="Unassembled WGS sequence"/>
</dbReference>
<dbReference type="OrthoDB" id="9762420at2"/>
<name>A0A1G7L2N5_9RHOB</name>
<dbReference type="InterPro" id="IPR006531">
    <property type="entry name" value="Gp5/Vgr_OB"/>
</dbReference>
<dbReference type="STRING" id="282683.SAMN04488105_12132"/>
<dbReference type="AlphaFoldDB" id="A0A1G7L2N5"/>
<reference evidence="3" key="1">
    <citation type="submission" date="2016-10" db="EMBL/GenBank/DDBJ databases">
        <authorList>
            <person name="Varghese N."/>
            <person name="Submissions S."/>
        </authorList>
    </citation>
    <scope>NUCLEOTIDE SEQUENCE [LARGE SCALE GENOMIC DNA]</scope>
    <source>
        <strain evidence="3">DSM 10146</strain>
    </source>
</reference>
<evidence type="ECO:0000313" key="3">
    <source>
        <dbReference type="Proteomes" id="UP000198994"/>
    </source>
</evidence>
<organism evidence="2 3">
    <name type="scientific">Salipiger thiooxidans</name>
    <dbReference type="NCBI Taxonomy" id="282683"/>
    <lineage>
        <taxon>Bacteria</taxon>
        <taxon>Pseudomonadati</taxon>
        <taxon>Pseudomonadota</taxon>
        <taxon>Alphaproteobacteria</taxon>
        <taxon>Rhodobacterales</taxon>
        <taxon>Roseobacteraceae</taxon>
        <taxon>Salipiger</taxon>
    </lineage>
</organism>
<evidence type="ECO:0000313" key="2">
    <source>
        <dbReference type="EMBL" id="SDF43594.1"/>
    </source>
</evidence>
<accession>A0A1G7L2N5</accession>
<sequence>MPDGTPRDLRERVYGKHRGIVLRSDDPERRGRLTAMVPEVLAEVPTGWADPCVPYAGPNAGFLSLPLPGAGVWIEFEGGDVSRPIWTGCYWRTAEAPMPPPAGAGGEQAQKIWRSDLGFTVMLDDGAQLMTVTDPTGQNKVEVDVATGTVTIKGLAKVVHDGKLVHIGSAAARHPAAFGDDLLTYLSQLVTIFNAHVHPGELALGVLPVTPAPPVGPMPPPTPALISTKVFVE</sequence>
<feature type="domain" description="Gp5/Type VI secretion system Vgr protein OB-fold" evidence="1">
    <location>
        <begin position="18"/>
        <end position="91"/>
    </location>
</feature>
<dbReference type="Gene3D" id="2.40.50.230">
    <property type="entry name" value="Gp5 N-terminal domain"/>
    <property type="match status" value="1"/>
</dbReference>
<dbReference type="InterPro" id="IPR037026">
    <property type="entry name" value="Vgr_OB-fold_dom_sf"/>
</dbReference>